<keyword evidence="2" id="KW-1185">Reference proteome</keyword>
<proteinExistence type="predicted"/>
<accession>A0ABN7X290</accession>
<dbReference type="Proteomes" id="UP000789901">
    <property type="component" value="Unassembled WGS sequence"/>
</dbReference>
<sequence length="68" mass="7719">RTEILELLLLLPKYKGSRSVPRFFQNLNKEICYNQTPALPQAQSLKPDITTSRKLSGKALSKKCISDQ</sequence>
<protein>
    <submittedName>
        <fullName evidence="1">41188_t:CDS:1</fullName>
    </submittedName>
</protein>
<gene>
    <name evidence="1" type="ORF">GMARGA_LOCUS37365</name>
</gene>
<feature type="non-terminal residue" evidence="1">
    <location>
        <position position="1"/>
    </location>
</feature>
<feature type="non-terminal residue" evidence="1">
    <location>
        <position position="68"/>
    </location>
</feature>
<name>A0ABN7X290_GIGMA</name>
<reference evidence="1 2" key="1">
    <citation type="submission" date="2021-06" db="EMBL/GenBank/DDBJ databases">
        <authorList>
            <person name="Kallberg Y."/>
            <person name="Tangrot J."/>
            <person name="Rosling A."/>
        </authorList>
    </citation>
    <scope>NUCLEOTIDE SEQUENCE [LARGE SCALE GENOMIC DNA]</scope>
    <source>
        <strain evidence="1 2">120-4 pot B 10/14</strain>
    </source>
</reference>
<evidence type="ECO:0000313" key="2">
    <source>
        <dbReference type="Proteomes" id="UP000789901"/>
    </source>
</evidence>
<organism evidence="1 2">
    <name type="scientific">Gigaspora margarita</name>
    <dbReference type="NCBI Taxonomy" id="4874"/>
    <lineage>
        <taxon>Eukaryota</taxon>
        <taxon>Fungi</taxon>
        <taxon>Fungi incertae sedis</taxon>
        <taxon>Mucoromycota</taxon>
        <taxon>Glomeromycotina</taxon>
        <taxon>Glomeromycetes</taxon>
        <taxon>Diversisporales</taxon>
        <taxon>Gigasporaceae</taxon>
        <taxon>Gigaspora</taxon>
    </lineage>
</organism>
<evidence type="ECO:0000313" key="1">
    <source>
        <dbReference type="EMBL" id="CAG8844917.1"/>
    </source>
</evidence>
<comment type="caution">
    <text evidence="1">The sequence shown here is derived from an EMBL/GenBank/DDBJ whole genome shotgun (WGS) entry which is preliminary data.</text>
</comment>
<dbReference type="EMBL" id="CAJVQB010077545">
    <property type="protein sequence ID" value="CAG8844917.1"/>
    <property type="molecule type" value="Genomic_DNA"/>
</dbReference>